<organism evidence="3 4">
    <name type="scientific">Pinctada imbricata</name>
    <name type="common">Atlantic pearl-oyster</name>
    <name type="synonym">Pinctada martensii</name>
    <dbReference type="NCBI Taxonomy" id="66713"/>
    <lineage>
        <taxon>Eukaryota</taxon>
        <taxon>Metazoa</taxon>
        <taxon>Spiralia</taxon>
        <taxon>Lophotrochozoa</taxon>
        <taxon>Mollusca</taxon>
        <taxon>Bivalvia</taxon>
        <taxon>Autobranchia</taxon>
        <taxon>Pteriomorphia</taxon>
        <taxon>Pterioida</taxon>
        <taxon>Pterioidea</taxon>
        <taxon>Pteriidae</taxon>
        <taxon>Pinctada</taxon>
    </lineage>
</organism>
<feature type="region of interest" description="Disordered" evidence="1">
    <location>
        <begin position="258"/>
        <end position="277"/>
    </location>
</feature>
<sequence>MDRARVSMSSEETIKEYIALLEKRVEELQWTEKPEAIWNMDETGFSKDSEKVAQKIISLKGVKNPYAQQVFSSEHITVVACTNAAGRFMPSAIVYKDCMPDGKYADSVPKDFLLTSSPSGYITRSIFDDWFSKVFLKNLGRERPMLLLMDNHETHLSPDSIDLAIQNNVEIMALPTHTSHFLQPLDQIFGVLKSTFGDIARSMGLIKSDFVIRKNRFAQVLQYAMDKAWSPHVVKESFRKTRISPVKYDAIDKSFVRKEKGQAHEQSTTESVDSESCDKCGHTAIVNSLVASGLVSKGLKDILMPPELPKTSTEKRPTRITGARVLTGEEFREELKKKEVEKGKKEEEKRERAEERERKREETKKRKEELEERKKERERKRNEKRNATNRRRNVDENMDLITDDEELPELARPKRKRRRLADPIYTCLQCQVRGYDDDEDNGVLWIGCDEGGLL</sequence>
<feature type="compositionally biased region" description="Basic and acidic residues" evidence="1">
    <location>
        <begin position="339"/>
        <end position="386"/>
    </location>
</feature>
<feature type="region of interest" description="Disordered" evidence="1">
    <location>
        <begin position="303"/>
        <end position="327"/>
    </location>
</feature>
<dbReference type="EMBL" id="VSWD01000010">
    <property type="protein sequence ID" value="KAK3089055.1"/>
    <property type="molecule type" value="Genomic_DNA"/>
</dbReference>
<dbReference type="PANTHER" id="PTHR19303:SF74">
    <property type="entry name" value="POGO TRANSPOSABLE ELEMENT WITH KRAB DOMAIN"/>
    <property type="match status" value="1"/>
</dbReference>
<dbReference type="Pfam" id="PF03184">
    <property type="entry name" value="DDE_1"/>
    <property type="match status" value="1"/>
</dbReference>
<accession>A0AA88XUY3</accession>
<dbReference type="GO" id="GO:0003677">
    <property type="term" value="F:DNA binding"/>
    <property type="evidence" value="ECO:0007669"/>
    <property type="project" value="TreeGrafter"/>
</dbReference>
<comment type="caution">
    <text evidence="3">The sequence shown here is derived from an EMBL/GenBank/DDBJ whole genome shotgun (WGS) entry which is preliminary data.</text>
</comment>
<evidence type="ECO:0000256" key="1">
    <source>
        <dbReference type="SAM" id="MobiDB-lite"/>
    </source>
</evidence>
<protein>
    <recommendedName>
        <fullName evidence="2">DDE-1 domain-containing protein</fullName>
    </recommendedName>
</protein>
<keyword evidence="4" id="KW-1185">Reference proteome</keyword>
<dbReference type="AlphaFoldDB" id="A0AA88XUY3"/>
<evidence type="ECO:0000313" key="3">
    <source>
        <dbReference type="EMBL" id="KAK3089055.1"/>
    </source>
</evidence>
<dbReference type="InterPro" id="IPR004875">
    <property type="entry name" value="DDE_SF_endonuclease_dom"/>
</dbReference>
<feature type="domain" description="DDE-1" evidence="2">
    <location>
        <begin position="74"/>
        <end position="197"/>
    </location>
</feature>
<dbReference type="Gene3D" id="3.30.420.10">
    <property type="entry name" value="Ribonuclease H-like superfamily/Ribonuclease H"/>
    <property type="match status" value="1"/>
</dbReference>
<dbReference type="InterPro" id="IPR050863">
    <property type="entry name" value="CenT-Element_Derived"/>
</dbReference>
<proteinExistence type="predicted"/>
<name>A0AA88XUY3_PINIB</name>
<dbReference type="Proteomes" id="UP001186944">
    <property type="component" value="Unassembled WGS sequence"/>
</dbReference>
<reference evidence="3" key="1">
    <citation type="submission" date="2019-08" db="EMBL/GenBank/DDBJ databases">
        <title>The improved chromosome-level genome for the pearl oyster Pinctada fucata martensii using PacBio sequencing and Hi-C.</title>
        <authorList>
            <person name="Zheng Z."/>
        </authorList>
    </citation>
    <scope>NUCLEOTIDE SEQUENCE</scope>
    <source>
        <strain evidence="3">ZZ-2019</strain>
        <tissue evidence="3">Adductor muscle</tissue>
    </source>
</reference>
<evidence type="ECO:0000259" key="2">
    <source>
        <dbReference type="Pfam" id="PF03184"/>
    </source>
</evidence>
<feature type="region of interest" description="Disordered" evidence="1">
    <location>
        <begin position="339"/>
        <end position="398"/>
    </location>
</feature>
<dbReference type="PANTHER" id="PTHR19303">
    <property type="entry name" value="TRANSPOSON"/>
    <property type="match status" value="1"/>
</dbReference>
<evidence type="ECO:0000313" key="4">
    <source>
        <dbReference type="Proteomes" id="UP001186944"/>
    </source>
</evidence>
<dbReference type="GO" id="GO:0005634">
    <property type="term" value="C:nucleus"/>
    <property type="evidence" value="ECO:0007669"/>
    <property type="project" value="TreeGrafter"/>
</dbReference>
<dbReference type="InterPro" id="IPR036397">
    <property type="entry name" value="RNaseH_sf"/>
</dbReference>
<gene>
    <name evidence="3" type="ORF">FSP39_000473</name>
</gene>